<feature type="compositionally biased region" description="Basic and acidic residues" evidence="6">
    <location>
        <begin position="377"/>
        <end position="417"/>
    </location>
</feature>
<dbReference type="GO" id="GO:0032299">
    <property type="term" value="C:ribonuclease H2 complex"/>
    <property type="evidence" value="ECO:0007669"/>
    <property type="project" value="InterPro"/>
</dbReference>
<dbReference type="EMBL" id="KZ678391">
    <property type="protein sequence ID" value="PSR97405.1"/>
    <property type="molecule type" value="Genomic_DNA"/>
</dbReference>
<feature type="compositionally biased region" description="Low complexity" evidence="6">
    <location>
        <begin position="1"/>
        <end position="17"/>
    </location>
</feature>
<keyword evidence="10" id="KW-1185">Reference proteome</keyword>
<reference evidence="9 10" key="1">
    <citation type="journal article" date="2018" name="Mycol. Prog.">
        <title>Coniella lustricola, a new species from submerged detritus.</title>
        <authorList>
            <person name="Raudabaugh D.B."/>
            <person name="Iturriaga T."/>
            <person name="Carver A."/>
            <person name="Mondo S."/>
            <person name="Pangilinan J."/>
            <person name="Lipzen A."/>
            <person name="He G."/>
            <person name="Amirebrahimi M."/>
            <person name="Grigoriev I.V."/>
            <person name="Miller A.N."/>
        </authorList>
    </citation>
    <scope>NUCLEOTIDE SEQUENCE [LARGE SCALE GENOMIC DNA]</scope>
    <source>
        <strain evidence="9 10">B22-T-1</strain>
    </source>
</reference>
<dbReference type="GO" id="GO:0006401">
    <property type="term" value="P:RNA catabolic process"/>
    <property type="evidence" value="ECO:0007669"/>
    <property type="project" value="TreeGrafter"/>
</dbReference>
<comment type="subcellular location">
    <subcellularLocation>
        <location evidence="1">Nucleus</location>
    </subcellularLocation>
</comment>
<feature type="region of interest" description="Disordered" evidence="6">
    <location>
        <begin position="252"/>
        <end position="277"/>
    </location>
</feature>
<evidence type="ECO:0000256" key="5">
    <source>
        <dbReference type="ARBA" id="ARBA00033464"/>
    </source>
</evidence>
<feature type="domain" description="Rnh202 triple barrel" evidence="8">
    <location>
        <begin position="44"/>
        <end position="127"/>
    </location>
</feature>
<evidence type="ECO:0000259" key="7">
    <source>
        <dbReference type="Pfam" id="PF09468"/>
    </source>
</evidence>
<feature type="region of interest" description="Disordered" evidence="6">
    <location>
        <begin position="370"/>
        <end position="419"/>
    </location>
</feature>
<dbReference type="Pfam" id="PF09468">
    <property type="entry name" value="RNase_H2-Ydr279"/>
    <property type="match status" value="1"/>
</dbReference>
<sequence>MARTRAAKGATKATSSKQDAKPSTTSSSKHALPAESSSPPRVLILPSKAGSDARVVALKHPRYSKPARYLICPETGAYEFIQISAPKTTPRSWLIEGSETQQSFHQQQGFETQVTKGADLFLATPIDPLFLALPALAAQFASTGKRMFLSSDDHLDTLNEETPHLRDTCVRWPTWRKRLEDRMAACCDTAEAGDETMFRFSEDKLVAEVLAKAEKMAVNRLPASMEEKFVTRALEAPVLGIKRVKTLQKEESTLSEAGLSSTTSSQSEADDSQSSLVAATTSTAATSVADEADTVNAMDVESAMYASEEVVKLQRLRIAFNFICSSYVPSAMTTVLKKMLAEGKGAAAANFKPLDDYVAQLAKLRQEATLSRSASDYSRKRSMDEDSEEKREKRRRKEEEEKRKKAGESRGVRDLKKVNTAGMKKLSAFFKPKGS</sequence>
<organism evidence="9 10">
    <name type="scientific">Coniella lustricola</name>
    <dbReference type="NCBI Taxonomy" id="2025994"/>
    <lineage>
        <taxon>Eukaryota</taxon>
        <taxon>Fungi</taxon>
        <taxon>Dikarya</taxon>
        <taxon>Ascomycota</taxon>
        <taxon>Pezizomycotina</taxon>
        <taxon>Sordariomycetes</taxon>
        <taxon>Sordariomycetidae</taxon>
        <taxon>Diaporthales</taxon>
        <taxon>Schizoparmaceae</taxon>
        <taxon>Coniella</taxon>
    </lineage>
</organism>
<dbReference type="OrthoDB" id="29098at2759"/>
<evidence type="ECO:0000256" key="6">
    <source>
        <dbReference type="SAM" id="MobiDB-lite"/>
    </source>
</evidence>
<dbReference type="InterPro" id="IPR041195">
    <property type="entry name" value="Rnh202_N"/>
</dbReference>
<dbReference type="InParanoid" id="A0A2T3AGR0"/>
<gene>
    <name evidence="9" type="ORF">BD289DRAFT_425886</name>
</gene>
<evidence type="ECO:0000313" key="10">
    <source>
        <dbReference type="Proteomes" id="UP000241462"/>
    </source>
</evidence>
<evidence type="ECO:0000256" key="2">
    <source>
        <dbReference type="ARBA" id="ARBA00019062"/>
    </source>
</evidence>
<dbReference type="Gene3D" id="1.10.20.120">
    <property type="match status" value="1"/>
</dbReference>
<evidence type="ECO:0000256" key="1">
    <source>
        <dbReference type="ARBA" id="ARBA00004123"/>
    </source>
</evidence>
<dbReference type="CDD" id="cd09270">
    <property type="entry name" value="RNase_H2-B"/>
    <property type="match status" value="1"/>
</dbReference>
<accession>A0A2T3AGR0</accession>
<evidence type="ECO:0000259" key="8">
    <source>
        <dbReference type="Pfam" id="PF17745"/>
    </source>
</evidence>
<dbReference type="Proteomes" id="UP000241462">
    <property type="component" value="Unassembled WGS sequence"/>
</dbReference>
<comment type="function">
    <text evidence="4">Non catalytic subunit of RNase H2, an endonuclease that specifically degrades the RNA of RNA:DNA hybrids. Participates in DNA replication, possibly by mediating the removal of lagging-strand Okazaki fragment RNA primers during DNA replication. Mediates the excision of single ribonucleotides from DNA:RNA duplexes.</text>
</comment>
<dbReference type="AlphaFoldDB" id="A0A2T3AGR0"/>
<evidence type="ECO:0000256" key="3">
    <source>
        <dbReference type="ARBA" id="ARBA00023242"/>
    </source>
</evidence>
<feature type="region of interest" description="Disordered" evidence="6">
    <location>
        <begin position="1"/>
        <end position="43"/>
    </location>
</feature>
<dbReference type="InterPro" id="IPR019024">
    <property type="entry name" value="RNase_H2_suB_wHTH"/>
</dbReference>
<dbReference type="PANTHER" id="PTHR13383">
    <property type="entry name" value="RIBONUCLEASE H2 SUBUNIT B"/>
    <property type="match status" value="1"/>
</dbReference>
<dbReference type="GO" id="GO:0005654">
    <property type="term" value="C:nucleoplasm"/>
    <property type="evidence" value="ECO:0007669"/>
    <property type="project" value="TreeGrafter"/>
</dbReference>
<feature type="compositionally biased region" description="Polar residues" evidence="6">
    <location>
        <begin position="21"/>
        <end position="39"/>
    </location>
</feature>
<protein>
    <recommendedName>
        <fullName evidence="2">Ribonuclease H2 subunit B</fullName>
    </recommendedName>
    <alternativeName>
        <fullName evidence="5">Ribonuclease HI subunit B</fullName>
    </alternativeName>
</protein>
<dbReference type="STRING" id="2025994.A0A2T3AGR0"/>
<evidence type="ECO:0000256" key="4">
    <source>
        <dbReference type="ARBA" id="ARBA00024778"/>
    </source>
</evidence>
<proteinExistence type="predicted"/>
<evidence type="ECO:0000313" key="9">
    <source>
        <dbReference type="EMBL" id="PSR97405.1"/>
    </source>
</evidence>
<dbReference type="Pfam" id="PF17745">
    <property type="entry name" value="Ydr279_N"/>
    <property type="match status" value="1"/>
</dbReference>
<dbReference type="InterPro" id="IPR040456">
    <property type="entry name" value="RNase_H2_suB"/>
</dbReference>
<dbReference type="PANTHER" id="PTHR13383:SF11">
    <property type="entry name" value="RIBONUCLEASE H2 SUBUNIT B"/>
    <property type="match status" value="1"/>
</dbReference>
<name>A0A2T3AGR0_9PEZI</name>
<keyword evidence="3" id="KW-0539">Nucleus</keyword>
<feature type="domain" description="Ribonuclease H2 subunit B wHTH" evidence="7">
    <location>
        <begin position="130"/>
        <end position="337"/>
    </location>
</feature>
<feature type="compositionally biased region" description="Low complexity" evidence="6">
    <location>
        <begin position="254"/>
        <end position="277"/>
    </location>
</feature>